<evidence type="ECO:0000313" key="1">
    <source>
        <dbReference type="EMBL" id="QZE14445.1"/>
    </source>
</evidence>
<sequence length="577" mass="64601">MALDSIRNDDELRLNLTSLDGKGYMAYKNISGKYHYKREGFTLSIDHVQSDPFASPSRLRIIINRDKFGFPKKIDCNRSRRIGFCDFITRRFAKAIYHFTQGHRGSGKSGRISIDSPHQEILDRTSVIATDTDIEVRFTVGLPAYGRNIAAQEALAIFFDEIPILVEETLLYENFDVSLLLEYIEVNEDADYLRSELKNLGLVSFIANQSMLPRMSGIDDRPSDSESVVPFVSPISYEVSVNVPNAGKIWGMGIPEGVTVIVGGGFHGKSTLLKAIELGVYNHRPGDGRERVVTRKDAMKIKAEEGRWVHHVDISSFIHHLPQKMNTECFSTPNASGSTSQATNIVEALESGTDLLILDEDSSATNFMIRDGQMERLVPRQKEPITPFIQHVRNLYDQLNCSTILVMGGSGDYFSQADHVICMEEYNAMDVTIQAHDIAQTGPAIVKASKPKQFFNSRIPSPLILEGFKHKGARKVKPISKTKILFGTNEVDLTHLDQMVSESQLRSISDSLIYALKYLDGKRSLNQIADLIITDLETKGLNILGPQGIGSYAMFRKQELMAAFNRLKGIKYTYDSE</sequence>
<accession>A0AC61NJJ3</accession>
<evidence type="ECO:0000313" key="2">
    <source>
        <dbReference type="Proteomes" id="UP000826212"/>
    </source>
</evidence>
<name>A0AC61NJJ3_9BACT</name>
<dbReference type="Proteomes" id="UP000826212">
    <property type="component" value="Chromosome"/>
</dbReference>
<dbReference type="EMBL" id="CP081303">
    <property type="protein sequence ID" value="QZE14445.1"/>
    <property type="molecule type" value="Genomic_DNA"/>
</dbReference>
<gene>
    <name evidence="1" type="ORF">K4L44_00840</name>
</gene>
<proteinExistence type="predicted"/>
<reference evidence="1" key="1">
    <citation type="submission" date="2021-08" db="EMBL/GenBank/DDBJ databases">
        <title>Novel anaerobic bacterium isolated from sea squirt in East Sea, Republic of Korea.</title>
        <authorList>
            <person name="Nguyen T.H."/>
            <person name="Li Z."/>
            <person name="Lee Y.-J."/>
            <person name="Ko J."/>
            <person name="Kim S.-G."/>
        </authorList>
    </citation>
    <scope>NUCLEOTIDE SEQUENCE</scope>
    <source>
        <strain evidence="1">KCTC 25031</strain>
    </source>
</reference>
<organism evidence="1 2">
    <name type="scientific">Halosquirtibacter laminarini</name>
    <dbReference type="NCBI Taxonomy" id="3374600"/>
    <lineage>
        <taxon>Bacteria</taxon>
        <taxon>Pseudomonadati</taxon>
        <taxon>Bacteroidota</taxon>
        <taxon>Bacteroidia</taxon>
        <taxon>Marinilabiliales</taxon>
        <taxon>Prolixibacteraceae</taxon>
        <taxon>Halosquirtibacter</taxon>
    </lineage>
</organism>
<keyword evidence="2" id="KW-1185">Reference proteome</keyword>
<protein>
    <submittedName>
        <fullName evidence="1">ABC-ATPase domain-containing protein</fullName>
    </submittedName>
</protein>